<keyword evidence="2" id="KW-1133">Transmembrane helix</keyword>
<gene>
    <name evidence="3" type="ORF">D7Z54_33810</name>
</gene>
<reference evidence="3 4" key="1">
    <citation type="submission" date="2018-10" db="EMBL/GenBank/DDBJ databases">
        <title>Draft genome sequence of Bacillus salarius IM0101, isolated from a hypersaline soil in Inner Mongolia, China.</title>
        <authorList>
            <person name="Yamprayoonswat W."/>
            <person name="Boonvisut S."/>
            <person name="Jumpathong W."/>
            <person name="Sittihan S."/>
            <person name="Ruangsuj P."/>
            <person name="Wanthongcharoen S."/>
            <person name="Thongpramul N."/>
            <person name="Pimmason S."/>
            <person name="Yu B."/>
            <person name="Yasawong M."/>
        </authorList>
    </citation>
    <scope>NUCLEOTIDE SEQUENCE [LARGE SCALE GENOMIC DNA]</scope>
    <source>
        <strain evidence="3 4">IM0101</strain>
    </source>
</reference>
<name>A0A3R9NYL5_9BACI</name>
<feature type="coiled-coil region" evidence="1">
    <location>
        <begin position="132"/>
        <end position="163"/>
    </location>
</feature>
<comment type="caution">
    <text evidence="3">The sequence shown here is derived from an EMBL/GenBank/DDBJ whole genome shotgun (WGS) entry which is preliminary data.</text>
</comment>
<keyword evidence="2" id="KW-0812">Transmembrane</keyword>
<dbReference type="Proteomes" id="UP000275076">
    <property type="component" value="Unassembled WGS sequence"/>
</dbReference>
<evidence type="ECO:0000256" key="1">
    <source>
        <dbReference type="SAM" id="Coils"/>
    </source>
</evidence>
<proteinExistence type="predicted"/>
<dbReference type="EMBL" id="RBVX01000113">
    <property type="protein sequence ID" value="RSL28955.1"/>
    <property type="molecule type" value="Genomic_DNA"/>
</dbReference>
<evidence type="ECO:0000256" key="2">
    <source>
        <dbReference type="SAM" id="Phobius"/>
    </source>
</evidence>
<organism evidence="3 4">
    <name type="scientific">Salibacterium salarium</name>
    <dbReference type="NCBI Taxonomy" id="284579"/>
    <lineage>
        <taxon>Bacteria</taxon>
        <taxon>Bacillati</taxon>
        <taxon>Bacillota</taxon>
        <taxon>Bacilli</taxon>
        <taxon>Bacillales</taxon>
        <taxon>Bacillaceae</taxon>
    </lineage>
</organism>
<keyword evidence="4" id="KW-1185">Reference proteome</keyword>
<dbReference type="RefSeq" id="WP_125563434.1">
    <property type="nucleotide sequence ID" value="NZ_RBVX01000113.1"/>
</dbReference>
<protein>
    <submittedName>
        <fullName evidence="3">Uncharacterized protein</fullName>
    </submittedName>
</protein>
<dbReference type="AlphaFoldDB" id="A0A3R9NYL5"/>
<evidence type="ECO:0000313" key="4">
    <source>
        <dbReference type="Proteomes" id="UP000275076"/>
    </source>
</evidence>
<keyword evidence="1" id="KW-0175">Coiled coil</keyword>
<feature type="transmembrane region" description="Helical" evidence="2">
    <location>
        <begin position="12"/>
        <end position="34"/>
    </location>
</feature>
<sequence>MSGRKGGTTGGINSALSAWAGFTAGIIGVLTYIARREKRAEAELAAAFEEAQAELDEMDDYADVDRHFTQQYNVGDPVKTVPYEDLSTGVEHEAIPDATITHAQFDAGLGEWLYGIDQSDGLFVGGVLEYDAERAEVIMREQEAQLQAEIDELLAELSDVLRLIEAFGDDEYIERSGKIRIELTGKATALEQARAAQREAEET</sequence>
<accession>A0A3R9NYL5</accession>
<keyword evidence="2" id="KW-0472">Membrane</keyword>
<evidence type="ECO:0000313" key="3">
    <source>
        <dbReference type="EMBL" id="RSL28955.1"/>
    </source>
</evidence>